<keyword evidence="2" id="KW-0479">Metal-binding</keyword>
<dbReference type="InterPro" id="IPR044929">
    <property type="entry name" value="DNA/RNA_non-sp_Endonuclease_sf"/>
</dbReference>
<dbReference type="InterPro" id="IPR044925">
    <property type="entry name" value="His-Me_finger_sf"/>
</dbReference>
<accession>A0A938YCN9</accession>
<dbReference type="SUPFAM" id="SSF54060">
    <property type="entry name" value="His-Me finger endonucleases"/>
    <property type="match status" value="1"/>
</dbReference>
<dbReference type="AlphaFoldDB" id="A0A938YCN9"/>
<dbReference type="InterPro" id="IPR020821">
    <property type="entry name" value="ENPP1-3/EXOG-like_nuc-like"/>
</dbReference>
<comment type="caution">
    <text evidence="5">The sequence shown here is derived from an EMBL/GenBank/DDBJ whole genome shotgun (WGS) entry which is preliminary data.</text>
</comment>
<reference evidence="5" key="1">
    <citation type="submission" date="2021-01" db="EMBL/GenBank/DDBJ databases">
        <title>KCTC 19127 draft genome.</title>
        <authorList>
            <person name="An D."/>
        </authorList>
    </citation>
    <scope>NUCLEOTIDE SEQUENCE</scope>
    <source>
        <strain evidence="5">KCTC 19127</strain>
    </source>
</reference>
<dbReference type="SMART" id="SM00892">
    <property type="entry name" value="Endonuclease_NS"/>
    <property type="match status" value="1"/>
</dbReference>
<sequence>MTSAPPPAPQDPAAIPAAAGSGYDPAFLGVPVPLPAAAGRPTRVLPSTHFSVVMDLQRRLAAVTAVNIDGAALRDLDRAGIDWELDPRLPADQQAGPELYRDNDLDRGHLVRRRDPVWGGAAEAARANAETFRYTNAAPQAADFNQGKELWLGLEDQLLGTAESGGRRLSVFTGPVLAPADPLYRGIRIPLRFFKVAVVAVDTVDGADTVDTADTVAPSPGVTVAGLASAGYLLDQSELVDLAEPGSVRSRADGPPLGAYRTFQVPVADIAALTGLDFGALSEVDVLAPVGAGVREVDPSRWVPLTGPQDVILPG</sequence>
<name>A0A938YCN9_9ACTN</name>
<dbReference type="RefSeq" id="WP_205255359.1">
    <property type="nucleotide sequence ID" value="NZ_BAAAPV010000001.1"/>
</dbReference>
<keyword evidence="5" id="KW-0540">Nuclease</keyword>
<organism evidence="5 6">
    <name type="scientific">Nakamurella flavida</name>
    <dbReference type="NCBI Taxonomy" id="363630"/>
    <lineage>
        <taxon>Bacteria</taxon>
        <taxon>Bacillati</taxon>
        <taxon>Actinomycetota</taxon>
        <taxon>Actinomycetes</taxon>
        <taxon>Nakamurellales</taxon>
        <taxon>Nakamurellaceae</taxon>
        <taxon>Nakamurella</taxon>
    </lineage>
</organism>
<evidence type="ECO:0000313" key="6">
    <source>
        <dbReference type="Proteomes" id="UP000663801"/>
    </source>
</evidence>
<feature type="domain" description="DNA/RNA non-specific endonuclease/pyrophosphatase/phosphodiesterase" evidence="4">
    <location>
        <begin position="46"/>
        <end position="285"/>
    </location>
</feature>
<evidence type="ECO:0000259" key="3">
    <source>
        <dbReference type="SMART" id="SM00477"/>
    </source>
</evidence>
<gene>
    <name evidence="5" type="ORF">JL107_02060</name>
</gene>
<feature type="binding site" evidence="2">
    <location>
        <position position="145"/>
    </location>
    <ligand>
        <name>Mg(2+)</name>
        <dbReference type="ChEBI" id="CHEBI:18420"/>
        <note>catalytic</note>
    </ligand>
</feature>
<protein>
    <submittedName>
        <fullName evidence="5">DNA/RNA non-specific endonuclease</fullName>
    </submittedName>
</protein>
<dbReference type="InterPro" id="IPR001604">
    <property type="entry name" value="Endo_G_ENPP1-like_dom"/>
</dbReference>
<dbReference type="Pfam" id="PF01223">
    <property type="entry name" value="Endonuclease_NS"/>
    <property type="match status" value="1"/>
</dbReference>
<keyword evidence="5" id="KW-0378">Hydrolase</keyword>
<dbReference type="PANTHER" id="PTHR13966:SF5">
    <property type="entry name" value="ENDONUCLEASE G, MITOCHONDRIAL"/>
    <property type="match status" value="1"/>
</dbReference>
<dbReference type="EMBL" id="JAERWL010000002">
    <property type="protein sequence ID" value="MBM9475221.1"/>
    <property type="molecule type" value="Genomic_DNA"/>
</dbReference>
<evidence type="ECO:0000313" key="5">
    <source>
        <dbReference type="EMBL" id="MBM9475221.1"/>
    </source>
</evidence>
<feature type="domain" description="ENPP1-3/EXOG-like endonuclease/phosphodiesterase" evidence="3">
    <location>
        <begin position="47"/>
        <end position="285"/>
    </location>
</feature>
<dbReference type="GO" id="GO:0016787">
    <property type="term" value="F:hydrolase activity"/>
    <property type="evidence" value="ECO:0007669"/>
    <property type="project" value="InterPro"/>
</dbReference>
<dbReference type="SMART" id="SM00477">
    <property type="entry name" value="NUC"/>
    <property type="match status" value="1"/>
</dbReference>
<keyword evidence="6" id="KW-1185">Reference proteome</keyword>
<proteinExistence type="predicted"/>
<dbReference type="Gene3D" id="3.40.570.10">
    <property type="entry name" value="Extracellular Endonuclease, subunit A"/>
    <property type="match status" value="1"/>
</dbReference>
<evidence type="ECO:0000256" key="1">
    <source>
        <dbReference type="PIRSR" id="PIRSR640255-1"/>
    </source>
</evidence>
<evidence type="ECO:0000259" key="4">
    <source>
        <dbReference type="SMART" id="SM00892"/>
    </source>
</evidence>
<keyword evidence="5" id="KW-0255">Endonuclease</keyword>
<dbReference type="GO" id="GO:0046872">
    <property type="term" value="F:metal ion binding"/>
    <property type="evidence" value="ECO:0007669"/>
    <property type="project" value="UniProtKB-KW"/>
</dbReference>
<evidence type="ECO:0000256" key="2">
    <source>
        <dbReference type="PIRSR" id="PIRSR640255-2"/>
    </source>
</evidence>
<dbReference type="PROSITE" id="PS51274">
    <property type="entry name" value="GATASE_COBBQ"/>
    <property type="match status" value="1"/>
</dbReference>
<feature type="active site" description="Proton acceptor" evidence="1">
    <location>
        <position position="109"/>
    </location>
</feature>
<dbReference type="GO" id="GO:0004519">
    <property type="term" value="F:endonuclease activity"/>
    <property type="evidence" value="ECO:0007669"/>
    <property type="project" value="UniProtKB-KW"/>
</dbReference>
<dbReference type="GO" id="GO:0003676">
    <property type="term" value="F:nucleic acid binding"/>
    <property type="evidence" value="ECO:0007669"/>
    <property type="project" value="InterPro"/>
</dbReference>
<dbReference type="InterPro" id="IPR040255">
    <property type="entry name" value="Non-specific_endonuclease"/>
</dbReference>
<dbReference type="PANTHER" id="PTHR13966">
    <property type="entry name" value="ENDONUCLEASE RELATED"/>
    <property type="match status" value="1"/>
</dbReference>
<dbReference type="Proteomes" id="UP000663801">
    <property type="component" value="Unassembled WGS sequence"/>
</dbReference>